<dbReference type="CDD" id="cd00796">
    <property type="entry name" value="INT_Rci_Hp1_C"/>
    <property type="match status" value="1"/>
</dbReference>
<keyword evidence="2" id="KW-0238">DNA-binding</keyword>
<evidence type="ECO:0000259" key="4">
    <source>
        <dbReference type="PROSITE" id="PS51898"/>
    </source>
</evidence>
<name>A0ABY9HXQ8_9ACTN</name>
<dbReference type="PANTHER" id="PTHR30349">
    <property type="entry name" value="PHAGE INTEGRASE-RELATED"/>
    <property type="match status" value="1"/>
</dbReference>
<dbReference type="Gene3D" id="1.10.443.10">
    <property type="entry name" value="Intergrase catalytic core"/>
    <property type="match status" value="1"/>
</dbReference>
<dbReference type="InterPro" id="IPR002104">
    <property type="entry name" value="Integrase_catalytic"/>
</dbReference>
<dbReference type="PROSITE" id="PS51898">
    <property type="entry name" value="TYR_RECOMBINASE"/>
    <property type="match status" value="1"/>
</dbReference>
<protein>
    <submittedName>
        <fullName evidence="5">Site-specific integrase</fullName>
    </submittedName>
</protein>
<feature type="domain" description="Tyr recombinase" evidence="4">
    <location>
        <begin position="196"/>
        <end position="393"/>
    </location>
</feature>
<evidence type="ECO:0000256" key="3">
    <source>
        <dbReference type="ARBA" id="ARBA00023172"/>
    </source>
</evidence>
<evidence type="ECO:0000313" key="6">
    <source>
        <dbReference type="Proteomes" id="UP001229952"/>
    </source>
</evidence>
<dbReference type="EMBL" id="CP120992">
    <property type="protein sequence ID" value="WLQ39189.1"/>
    <property type="molecule type" value="Genomic_DNA"/>
</dbReference>
<gene>
    <name evidence="5" type="ORF">P8A22_03590</name>
</gene>
<comment type="similarity">
    <text evidence="1">Belongs to the 'phage' integrase family.</text>
</comment>
<dbReference type="InterPro" id="IPR013762">
    <property type="entry name" value="Integrase-like_cat_sf"/>
</dbReference>
<dbReference type="SUPFAM" id="SSF56349">
    <property type="entry name" value="DNA breaking-rejoining enzymes"/>
    <property type="match status" value="1"/>
</dbReference>
<dbReference type="InterPro" id="IPR011010">
    <property type="entry name" value="DNA_brk_join_enz"/>
</dbReference>
<dbReference type="Pfam" id="PF00589">
    <property type="entry name" value="Phage_integrase"/>
    <property type="match status" value="1"/>
</dbReference>
<dbReference type="InterPro" id="IPR010998">
    <property type="entry name" value="Integrase_recombinase_N"/>
</dbReference>
<sequence length="416" mass="45938">MRNGFTATGPSRAEKAVVPVGVRLSTDIEYRPDRLNPYRARVRWFDPATKRRLYLSEGKADEDEAQEWLQSIIEAAEAGLSPSLATIKLAEYGDSNMDLALRGLELKTLDPYLAGWRMRVVPALGHLAVRMITNGAVDRTVQNWIADEHSRSTVKNTIAVLVRVMEQAVRDGIIKVNPARVTGWQKLCTQAEDELLNPRALALFDWETLVALADALVAASHDEYRGWGDVVIFAACTAARIGEISGCRVGDIDTTQWIWTVRRQTTPAPGGLPDKGTKGKRARKVPIVEEIRPLVAQRILSAGPNPDARLLTGPRGGRISTAVLRDATHWDDVVTKLGYEHLRRHDLRHTGLTWFADAGVQVHVLRRIAGHGSLTTTQRYLHPDVHKITAAGAALSAHFSVLRAPRSLPSPIVMTR</sequence>
<proteinExistence type="inferred from homology"/>
<dbReference type="Proteomes" id="UP001229952">
    <property type="component" value="Chromosome"/>
</dbReference>
<dbReference type="Gene3D" id="1.10.150.130">
    <property type="match status" value="1"/>
</dbReference>
<dbReference type="RefSeq" id="WP_306085831.1">
    <property type="nucleotide sequence ID" value="NZ_CP120992.1"/>
</dbReference>
<accession>A0ABY9HXQ8</accession>
<evidence type="ECO:0000256" key="2">
    <source>
        <dbReference type="ARBA" id="ARBA00023125"/>
    </source>
</evidence>
<dbReference type="InterPro" id="IPR050090">
    <property type="entry name" value="Tyrosine_recombinase_XerCD"/>
</dbReference>
<organism evidence="5 6">
    <name type="scientific">Streptomyces laculatispora</name>
    <dbReference type="NCBI Taxonomy" id="887464"/>
    <lineage>
        <taxon>Bacteria</taxon>
        <taxon>Bacillati</taxon>
        <taxon>Actinomycetota</taxon>
        <taxon>Actinomycetes</taxon>
        <taxon>Kitasatosporales</taxon>
        <taxon>Streptomycetaceae</taxon>
        <taxon>Streptomyces</taxon>
    </lineage>
</organism>
<dbReference type="PANTHER" id="PTHR30349:SF64">
    <property type="entry name" value="PROPHAGE INTEGRASE INTD-RELATED"/>
    <property type="match status" value="1"/>
</dbReference>
<keyword evidence="6" id="KW-1185">Reference proteome</keyword>
<evidence type="ECO:0000256" key="1">
    <source>
        <dbReference type="ARBA" id="ARBA00008857"/>
    </source>
</evidence>
<keyword evidence="3" id="KW-0233">DNA recombination</keyword>
<reference evidence="5 6" key="1">
    <citation type="submission" date="2023-03" db="EMBL/GenBank/DDBJ databases">
        <title>Isolation and description of six Streptomyces strains from soil environments, able to metabolize different microbial glucans.</title>
        <authorList>
            <person name="Widen T."/>
            <person name="Larsbrink J."/>
        </authorList>
    </citation>
    <scope>NUCLEOTIDE SEQUENCE [LARGE SCALE GENOMIC DNA]</scope>
    <source>
        <strain evidence="5 6">Mut2</strain>
    </source>
</reference>
<evidence type="ECO:0000313" key="5">
    <source>
        <dbReference type="EMBL" id="WLQ39189.1"/>
    </source>
</evidence>